<feature type="region of interest" description="Disordered" evidence="1">
    <location>
        <begin position="449"/>
        <end position="489"/>
    </location>
</feature>
<feature type="compositionally biased region" description="Polar residues" evidence="1">
    <location>
        <begin position="455"/>
        <end position="467"/>
    </location>
</feature>
<name>A0ABQ9G3R6_9NEOP</name>
<gene>
    <name evidence="2" type="ORF">PR048_032714</name>
</gene>
<reference evidence="2 3" key="1">
    <citation type="submission" date="2023-02" db="EMBL/GenBank/DDBJ databases">
        <title>LHISI_Scaffold_Assembly.</title>
        <authorList>
            <person name="Stuart O.P."/>
            <person name="Cleave R."/>
            <person name="Magrath M.J.L."/>
            <person name="Mikheyev A.S."/>
        </authorList>
    </citation>
    <scope>NUCLEOTIDE SEQUENCE [LARGE SCALE GENOMIC DNA]</scope>
    <source>
        <strain evidence="2">Daus_M_001</strain>
        <tissue evidence="2">Leg muscle</tissue>
    </source>
</reference>
<protein>
    <submittedName>
        <fullName evidence="2">Uncharacterized protein</fullName>
    </submittedName>
</protein>
<evidence type="ECO:0000313" key="2">
    <source>
        <dbReference type="EMBL" id="KAJ8866853.1"/>
    </source>
</evidence>
<organism evidence="2 3">
    <name type="scientific">Dryococelus australis</name>
    <dbReference type="NCBI Taxonomy" id="614101"/>
    <lineage>
        <taxon>Eukaryota</taxon>
        <taxon>Metazoa</taxon>
        <taxon>Ecdysozoa</taxon>
        <taxon>Arthropoda</taxon>
        <taxon>Hexapoda</taxon>
        <taxon>Insecta</taxon>
        <taxon>Pterygota</taxon>
        <taxon>Neoptera</taxon>
        <taxon>Polyneoptera</taxon>
        <taxon>Phasmatodea</taxon>
        <taxon>Verophasmatodea</taxon>
        <taxon>Anareolatae</taxon>
        <taxon>Phasmatidae</taxon>
        <taxon>Eurycanthinae</taxon>
        <taxon>Dryococelus</taxon>
    </lineage>
</organism>
<evidence type="ECO:0000256" key="1">
    <source>
        <dbReference type="SAM" id="MobiDB-lite"/>
    </source>
</evidence>
<accession>A0ABQ9G3R6</accession>
<feature type="region of interest" description="Disordered" evidence="1">
    <location>
        <begin position="332"/>
        <end position="373"/>
    </location>
</feature>
<sequence length="638" mass="69770">MGPRWWGWSVNSLPNKGEPGSIPSRDAPGCSHVGIVPHDASQQARIKFASLHRSSFISRPRRKLCLVTDKQSLKPSTRLPLANKASASLDKRGEDRLLPRHHPPWLQRARRHRLLRSSVPVPPAGRFRLPAVATTGLFALKFRNKELETLFWQCLPLAPHSRLPLPTCRVWREGCSTLHSRGSLERACSAGVSTYSTTPPFPLTPRNSCLTCTCLGGRLWSLPLVVGGGGGGFMSPQLITCGGRGAVTSPAIRAVDGKRNCTPSRWFAHRDNEINASPAVRCQQFIIHAYENRQGACGVYLHKHRLLAVARVGDREIVRAIETEVSMEVASKLPGGGAISPRRPADQRHRPAWFPRAKNQDRPRRESNPVRLGGSEHSNLCVTAALTNGASRHCCGSTQFKCFEIRIVLNVRDSSTCVSNHGCSRALLLAYSCPSPTALTGQLTRSALKRRLSVPTPTTSQARSRNSWRAKGQGSAEDNGGARTGQKKLGQETNVLVMGVTARPLGKSVGDPPCGASALCDSVPCPLRFFHLATAEKLVSVLPKHTGTRIEIRTRTKTFISSDLAARGYLNEMLPQRWIGRGAAGDQALHHWPPKKPDQVFRPPLPPNIDDLKTRITDAIQTVTPDMLTSVERVLSIA</sequence>
<evidence type="ECO:0000313" key="3">
    <source>
        <dbReference type="Proteomes" id="UP001159363"/>
    </source>
</evidence>
<feature type="compositionally biased region" description="Basic and acidic residues" evidence="1">
    <location>
        <begin position="89"/>
        <end position="98"/>
    </location>
</feature>
<feature type="compositionally biased region" description="Basic and acidic residues" evidence="1">
    <location>
        <begin position="358"/>
        <end position="368"/>
    </location>
</feature>
<keyword evidence="3" id="KW-1185">Reference proteome</keyword>
<feature type="region of interest" description="Disordered" evidence="1">
    <location>
        <begin position="77"/>
        <end position="100"/>
    </location>
</feature>
<comment type="caution">
    <text evidence="2">The sequence shown here is derived from an EMBL/GenBank/DDBJ whole genome shotgun (WGS) entry which is preliminary data.</text>
</comment>
<dbReference type="Proteomes" id="UP001159363">
    <property type="component" value="Chromosome 15"/>
</dbReference>
<proteinExistence type="predicted"/>
<dbReference type="EMBL" id="JARBHB010000016">
    <property type="protein sequence ID" value="KAJ8866853.1"/>
    <property type="molecule type" value="Genomic_DNA"/>
</dbReference>